<dbReference type="Gene3D" id="2.160.20.10">
    <property type="entry name" value="Single-stranded right-handed beta-helix, Pectin lyase-like"/>
    <property type="match status" value="1"/>
</dbReference>
<comment type="similarity">
    <text evidence="2">Belongs to the pectinesterase family.</text>
</comment>
<dbReference type="InterPro" id="IPR011050">
    <property type="entry name" value="Pectin_lyase_fold/virulence"/>
</dbReference>
<evidence type="ECO:0000256" key="2">
    <source>
        <dbReference type="ARBA" id="ARBA00008891"/>
    </source>
</evidence>
<gene>
    <name evidence="10" type="ORF">L207DRAFT_483907</name>
</gene>
<evidence type="ECO:0000313" key="11">
    <source>
        <dbReference type="Proteomes" id="UP000235786"/>
    </source>
</evidence>
<protein>
    <recommendedName>
        <fullName evidence="3">pectinesterase</fullName>
        <ecNumber evidence="3">3.1.1.11</ecNumber>
    </recommendedName>
    <alternativeName>
        <fullName evidence="6">Pectin methylesterase A</fullName>
    </alternativeName>
</protein>
<keyword evidence="8" id="KW-0732">Signal</keyword>
<evidence type="ECO:0000313" key="10">
    <source>
        <dbReference type="EMBL" id="PMD44821.1"/>
    </source>
</evidence>
<dbReference type="Proteomes" id="UP000235786">
    <property type="component" value="Unassembled WGS sequence"/>
</dbReference>
<feature type="compositionally biased region" description="Polar residues" evidence="7">
    <location>
        <begin position="21"/>
        <end position="30"/>
    </location>
</feature>
<evidence type="ECO:0000256" key="3">
    <source>
        <dbReference type="ARBA" id="ARBA00013229"/>
    </source>
</evidence>
<dbReference type="InterPro" id="IPR012334">
    <property type="entry name" value="Pectin_lyas_fold"/>
</dbReference>
<evidence type="ECO:0000256" key="1">
    <source>
        <dbReference type="ARBA" id="ARBA00005184"/>
    </source>
</evidence>
<name>A0A2J6S230_HYAVF</name>
<dbReference type="UniPathway" id="UPA00545">
    <property type="reaction ID" value="UER00823"/>
</dbReference>
<dbReference type="GO" id="GO:0045490">
    <property type="term" value="P:pectin catabolic process"/>
    <property type="evidence" value="ECO:0007669"/>
    <property type="project" value="UniProtKB-UniPathway"/>
</dbReference>
<dbReference type="Pfam" id="PF01095">
    <property type="entry name" value="Pectinesterase"/>
    <property type="match status" value="1"/>
</dbReference>
<dbReference type="AlphaFoldDB" id="A0A2J6S230"/>
<keyword evidence="11" id="KW-1185">Reference proteome</keyword>
<dbReference type="STRING" id="1149755.A0A2J6S230"/>
<evidence type="ECO:0000256" key="8">
    <source>
        <dbReference type="SAM" id="SignalP"/>
    </source>
</evidence>
<evidence type="ECO:0000256" key="6">
    <source>
        <dbReference type="ARBA" id="ARBA00042203"/>
    </source>
</evidence>
<feature type="signal peptide" evidence="8">
    <location>
        <begin position="1"/>
        <end position="20"/>
    </location>
</feature>
<comment type="pathway">
    <text evidence="1">Glycan metabolism; pectin degradation; 2-dehydro-3-deoxy-D-gluconate from pectin: step 1/5.</text>
</comment>
<dbReference type="PANTHER" id="PTHR31321:SF57">
    <property type="entry name" value="PECTINESTERASE 53-RELATED"/>
    <property type="match status" value="1"/>
</dbReference>
<dbReference type="OrthoDB" id="2019149at2759"/>
<accession>A0A2J6S230</accession>
<feature type="region of interest" description="Disordered" evidence="7">
    <location>
        <begin position="21"/>
        <end position="44"/>
    </location>
</feature>
<reference evidence="10 11" key="1">
    <citation type="submission" date="2016-04" db="EMBL/GenBank/DDBJ databases">
        <title>A degradative enzymes factory behind the ericoid mycorrhizal symbiosis.</title>
        <authorList>
            <consortium name="DOE Joint Genome Institute"/>
            <person name="Martino E."/>
            <person name="Morin E."/>
            <person name="Grelet G."/>
            <person name="Kuo A."/>
            <person name="Kohler A."/>
            <person name="Daghino S."/>
            <person name="Barry K."/>
            <person name="Choi C."/>
            <person name="Cichocki N."/>
            <person name="Clum A."/>
            <person name="Copeland A."/>
            <person name="Hainaut M."/>
            <person name="Haridas S."/>
            <person name="Labutti K."/>
            <person name="Lindquist E."/>
            <person name="Lipzen A."/>
            <person name="Khouja H.-R."/>
            <person name="Murat C."/>
            <person name="Ohm R."/>
            <person name="Olson A."/>
            <person name="Spatafora J."/>
            <person name="Veneault-Fourrey C."/>
            <person name="Henrissat B."/>
            <person name="Grigoriev I."/>
            <person name="Martin F."/>
            <person name="Perotto S."/>
        </authorList>
    </citation>
    <scope>NUCLEOTIDE SEQUENCE [LARGE SCALE GENOMIC DNA]</scope>
    <source>
        <strain evidence="10 11">F</strain>
    </source>
</reference>
<dbReference type="PANTHER" id="PTHR31321">
    <property type="entry name" value="ACYL-COA THIOESTER HYDROLASE YBHC-RELATED"/>
    <property type="match status" value="1"/>
</dbReference>
<dbReference type="GO" id="GO:0030599">
    <property type="term" value="F:pectinesterase activity"/>
    <property type="evidence" value="ECO:0007669"/>
    <property type="project" value="UniProtKB-EC"/>
</dbReference>
<evidence type="ECO:0000259" key="9">
    <source>
        <dbReference type="Pfam" id="PF01095"/>
    </source>
</evidence>
<evidence type="ECO:0000256" key="5">
    <source>
        <dbReference type="ARBA" id="ARBA00023085"/>
    </source>
</evidence>
<evidence type="ECO:0000256" key="4">
    <source>
        <dbReference type="ARBA" id="ARBA00022801"/>
    </source>
</evidence>
<sequence>MHAISLLLLCIFALVAYTSPTPTQNHPSRTIQKRSARTSNPGGCLEVQGTDPSSTQYSTLSSAVAALGSDTTHQCIFMWPGTYNERVTVQYAGDLDIYGYSVNTGIQGDNEVTITTDETSTEAGDLDASSALHLYGNNYTVWNVNIENTYGAGSQAVAVTTTGNYIAMYACGIYGYQDTLYAKSGYQYFSRCYIEGADDFIFGDAAAWFGDCTIACNGGGSITANNRASTTDTAWYVFDSSTITAASGWTTTGANYLGRPWGVDARVIYQKCSISDVINSQGWTTLAADATPTFEEFENTGAGSDTSDRLYETVATASVTYSALWGGSSSWADLSF</sequence>
<keyword evidence="5" id="KW-0063">Aspartyl esterase</keyword>
<dbReference type="GO" id="GO:0042545">
    <property type="term" value="P:cell wall modification"/>
    <property type="evidence" value="ECO:0007669"/>
    <property type="project" value="InterPro"/>
</dbReference>
<keyword evidence="4" id="KW-0378">Hydrolase</keyword>
<organism evidence="10 11">
    <name type="scientific">Hyaloscypha variabilis (strain UAMH 11265 / GT02V1 / F)</name>
    <name type="common">Meliniomyces variabilis</name>
    <dbReference type="NCBI Taxonomy" id="1149755"/>
    <lineage>
        <taxon>Eukaryota</taxon>
        <taxon>Fungi</taxon>
        <taxon>Dikarya</taxon>
        <taxon>Ascomycota</taxon>
        <taxon>Pezizomycotina</taxon>
        <taxon>Leotiomycetes</taxon>
        <taxon>Helotiales</taxon>
        <taxon>Hyaloscyphaceae</taxon>
        <taxon>Hyaloscypha</taxon>
        <taxon>Hyaloscypha variabilis</taxon>
    </lineage>
</organism>
<evidence type="ECO:0000256" key="7">
    <source>
        <dbReference type="SAM" id="MobiDB-lite"/>
    </source>
</evidence>
<dbReference type="InterPro" id="IPR000070">
    <property type="entry name" value="Pectinesterase_cat"/>
</dbReference>
<dbReference type="EC" id="3.1.1.11" evidence="3"/>
<proteinExistence type="inferred from homology"/>
<feature type="chain" id="PRO_5014354828" description="pectinesterase" evidence="8">
    <location>
        <begin position="21"/>
        <end position="336"/>
    </location>
</feature>
<dbReference type="EMBL" id="KZ613941">
    <property type="protein sequence ID" value="PMD44821.1"/>
    <property type="molecule type" value="Genomic_DNA"/>
</dbReference>
<feature type="domain" description="Pectinesterase catalytic" evidence="9">
    <location>
        <begin position="53"/>
        <end position="310"/>
    </location>
</feature>
<dbReference type="SUPFAM" id="SSF51126">
    <property type="entry name" value="Pectin lyase-like"/>
    <property type="match status" value="1"/>
</dbReference>